<dbReference type="Gene3D" id="1.10.3370.10">
    <property type="entry name" value="SecY subunit domain"/>
    <property type="match status" value="1"/>
</dbReference>
<feature type="transmembrane region" description="Helical" evidence="2">
    <location>
        <begin position="246"/>
        <end position="267"/>
    </location>
</feature>
<dbReference type="GO" id="GO:0015031">
    <property type="term" value="P:protein transport"/>
    <property type="evidence" value="ECO:0007669"/>
    <property type="project" value="InterPro"/>
</dbReference>
<evidence type="ECO:0000256" key="2">
    <source>
        <dbReference type="SAM" id="Phobius"/>
    </source>
</evidence>
<feature type="transmembrane region" description="Helical" evidence="2">
    <location>
        <begin position="421"/>
        <end position="439"/>
    </location>
</feature>
<evidence type="ECO:0000256" key="1">
    <source>
        <dbReference type="RuleBase" id="RU004349"/>
    </source>
</evidence>
<dbReference type="AlphaFoldDB" id="A0A146KD99"/>
<dbReference type="Pfam" id="PF00344">
    <property type="entry name" value="SecY"/>
    <property type="match status" value="1"/>
</dbReference>
<dbReference type="EMBL" id="GDID01001873">
    <property type="protein sequence ID" value="JAP94733.1"/>
    <property type="molecule type" value="Transcribed_RNA"/>
</dbReference>
<feature type="transmembrane region" description="Helical" evidence="2">
    <location>
        <begin position="123"/>
        <end position="142"/>
    </location>
</feature>
<dbReference type="PIRSF" id="PIRSF004557">
    <property type="entry name" value="SecY"/>
    <property type="match status" value="1"/>
</dbReference>
<feature type="non-terminal residue" evidence="3">
    <location>
        <position position="1"/>
    </location>
</feature>
<organism evidence="3">
    <name type="scientific">Trepomonas sp. PC1</name>
    <dbReference type="NCBI Taxonomy" id="1076344"/>
    <lineage>
        <taxon>Eukaryota</taxon>
        <taxon>Metamonada</taxon>
        <taxon>Diplomonadida</taxon>
        <taxon>Hexamitidae</taxon>
        <taxon>Hexamitinae</taxon>
        <taxon>Trepomonas</taxon>
    </lineage>
</organism>
<dbReference type="GO" id="GO:0016020">
    <property type="term" value="C:membrane"/>
    <property type="evidence" value="ECO:0007669"/>
    <property type="project" value="InterPro"/>
</dbReference>
<keyword evidence="2" id="KW-0472">Membrane</keyword>
<feature type="transmembrane region" description="Helical" evidence="2">
    <location>
        <begin position="366"/>
        <end position="386"/>
    </location>
</feature>
<gene>
    <name evidence="3" type="ORF">TPC1_12512</name>
</gene>
<feature type="transmembrane region" description="Helical" evidence="2">
    <location>
        <begin position="288"/>
        <end position="309"/>
    </location>
</feature>
<keyword evidence="2" id="KW-1133">Transmembrane helix</keyword>
<dbReference type="InterPro" id="IPR002208">
    <property type="entry name" value="SecY/SEC61-alpha"/>
</dbReference>
<dbReference type="InterPro" id="IPR023201">
    <property type="entry name" value="SecY_dom_sf"/>
</dbReference>
<sequence length="477" mass="52996">RKQQLSPWMLTIEPFTKLIPYVSKAGANVTIRQKAFYTFMALLIYVVGQQIPLFGMQTVIDKDPSYWLRQIFMSERGTLMELGLGPTMTSQFVIRLLVTAGVLTYDRTNDSENVLFGRVQQMIGAIFTILQACFHVVAGMYGPVSTLGMMNAILIIAQLCSSSIIMQVLDQMLDNGWGLGQGSSLFSTANTCINVVWKMLSFMKIDRGYGSEYEGAIPAAFHYIITRESKWEGIKLALLRQGLPNLLNVAATVVVFFVVLFLQGVAYNMPIQPNQGGQQYARDYPIKLLYASSTPLMIIQQITSTIYMFSQALWKKTGSNIITALLGTYHESEQRPGQMFPVGGLAWILAPPYSFRSAFFHPLHTILHTSITLFMSAMISKLWLGFSGESAEEQFRQLKEAKWTLKGHRDESMLRELQKHIPTAAVTGGIILSGLSLVADIFGTLGSGSGLLMAASALVKMVEDIRKEYSQVGVNIK</sequence>
<feature type="transmembrane region" description="Helical" evidence="2">
    <location>
        <begin position="149"/>
        <end position="169"/>
    </location>
</feature>
<accession>A0A146KD99</accession>
<comment type="similarity">
    <text evidence="1">Belongs to the SecY/SEC61-alpha family.</text>
</comment>
<proteinExistence type="inferred from homology"/>
<protein>
    <submittedName>
        <fullName evidence="3">Sec61-alpha</fullName>
    </submittedName>
</protein>
<keyword evidence="2" id="KW-0812">Transmembrane</keyword>
<evidence type="ECO:0000313" key="3">
    <source>
        <dbReference type="EMBL" id="JAP94733.1"/>
    </source>
</evidence>
<dbReference type="PANTHER" id="PTHR10906">
    <property type="entry name" value="SECY/SEC61-ALPHA FAMILY MEMBER"/>
    <property type="match status" value="1"/>
</dbReference>
<dbReference type="SUPFAM" id="SSF103491">
    <property type="entry name" value="Preprotein translocase SecY subunit"/>
    <property type="match status" value="1"/>
</dbReference>
<feature type="transmembrane region" description="Helical" evidence="2">
    <location>
        <begin position="36"/>
        <end position="60"/>
    </location>
</feature>
<reference evidence="3" key="1">
    <citation type="submission" date="2015-07" db="EMBL/GenBank/DDBJ databases">
        <title>Adaptation to a free-living lifestyle via gene acquisitions in the diplomonad Trepomonas sp. PC1.</title>
        <authorList>
            <person name="Xu F."/>
            <person name="Jerlstrom-Hultqvist J."/>
            <person name="Kolisko M."/>
            <person name="Simpson A.G.B."/>
            <person name="Roger A.J."/>
            <person name="Svard S.G."/>
            <person name="Andersson J.O."/>
        </authorList>
    </citation>
    <scope>NUCLEOTIDE SEQUENCE</scope>
    <source>
        <strain evidence="3">PC1</strain>
    </source>
</reference>
<name>A0A146KD99_9EUKA</name>